<dbReference type="Proteomes" id="UP001166402">
    <property type="component" value="Unassembled WGS sequence"/>
</dbReference>
<proteinExistence type="predicted"/>
<evidence type="ECO:0000313" key="2">
    <source>
        <dbReference type="Proteomes" id="UP001166402"/>
    </source>
</evidence>
<accession>A0ABS4NEV0</accession>
<name>A0ABS4NEV0_9THEO</name>
<dbReference type="EMBL" id="JAGGLT010000009">
    <property type="protein sequence ID" value="MBP2071572.1"/>
    <property type="molecule type" value="Genomic_DNA"/>
</dbReference>
<dbReference type="RefSeq" id="WP_209453462.1">
    <property type="nucleotide sequence ID" value="NZ_JAGGLT010000009.1"/>
</dbReference>
<protein>
    <submittedName>
        <fullName evidence="1">Uncharacterized protein</fullName>
    </submittedName>
</protein>
<evidence type="ECO:0000313" key="1">
    <source>
        <dbReference type="EMBL" id="MBP2071572.1"/>
    </source>
</evidence>
<gene>
    <name evidence="1" type="ORF">J2Z80_001092</name>
</gene>
<organism evidence="1 2">
    <name type="scientific">Thermoanaerobacterium butyriciformans</name>
    <dbReference type="NCBI Taxonomy" id="1702242"/>
    <lineage>
        <taxon>Bacteria</taxon>
        <taxon>Bacillati</taxon>
        <taxon>Bacillota</taxon>
        <taxon>Clostridia</taxon>
        <taxon>Thermoanaerobacterales</taxon>
        <taxon>Thermoanaerobacteraceae</taxon>
        <taxon>Thermoanaerobacterium</taxon>
    </lineage>
</organism>
<comment type="caution">
    <text evidence="1">The sequence shown here is derived from an EMBL/GenBank/DDBJ whole genome shotgun (WGS) entry which is preliminary data.</text>
</comment>
<sequence length="130" mass="14872">MKNKNFVIVFVIMLLIFLFSNIPVFALTYSMHCYDWQGGYCDGKANGKTYSLNAGNVRLDSYAKITWVPSNSKTTTEKYTIALMKDNWWGKSNQGTRTQTASINGTKNVATWSISSSGTYYFYYENLLYK</sequence>
<reference evidence="1" key="1">
    <citation type="submission" date="2021-03" db="EMBL/GenBank/DDBJ databases">
        <title>Genomic Encyclopedia of Type Strains, Phase IV (KMG-IV): sequencing the most valuable type-strain genomes for metagenomic binning, comparative biology and taxonomic classification.</title>
        <authorList>
            <person name="Goeker M."/>
        </authorList>
    </citation>
    <scope>NUCLEOTIDE SEQUENCE</scope>
    <source>
        <strain evidence="1">DSM 101588</strain>
    </source>
</reference>
<keyword evidence="2" id="KW-1185">Reference proteome</keyword>